<feature type="coiled-coil region" evidence="1">
    <location>
        <begin position="235"/>
        <end position="293"/>
    </location>
</feature>
<dbReference type="InterPro" id="IPR006073">
    <property type="entry name" value="GTP-bd"/>
</dbReference>
<dbReference type="Pfam" id="PF01926">
    <property type="entry name" value="MMR_HSR1"/>
    <property type="match status" value="1"/>
</dbReference>
<reference evidence="3" key="2">
    <citation type="submission" date="2023-05" db="EMBL/GenBank/DDBJ databases">
        <authorList>
            <consortium name="Lawrence Berkeley National Laboratory"/>
            <person name="Steindorff A."/>
            <person name="Hensen N."/>
            <person name="Bonometti L."/>
            <person name="Westerberg I."/>
            <person name="Brannstrom I.O."/>
            <person name="Guillou S."/>
            <person name="Cros-Aarteil S."/>
            <person name="Calhoun S."/>
            <person name="Haridas S."/>
            <person name="Kuo A."/>
            <person name="Mondo S."/>
            <person name="Pangilinan J."/>
            <person name="Riley R."/>
            <person name="Labutti K."/>
            <person name="Andreopoulos B."/>
            <person name="Lipzen A."/>
            <person name="Chen C."/>
            <person name="Yanf M."/>
            <person name="Daum C."/>
            <person name="Ng V."/>
            <person name="Clum A."/>
            <person name="Ohm R."/>
            <person name="Martin F."/>
            <person name="Silar P."/>
            <person name="Natvig D."/>
            <person name="Lalanne C."/>
            <person name="Gautier V."/>
            <person name="Ament-Velasquez S.L."/>
            <person name="Kruys A."/>
            <person name="Hutchinson M.I."/>
            <person name="Powell A.J."/>
            <person name="Barry K."/>
            <person name="Miller A.N."/>
            <person name="Grigoriev I.V."/>
            <person name="Debuchy R."/>
            <person name="Gladieux P."/>
            <person name="Thoren M.H."/>
            <person name="Johannesson H."/>
        </authorList>
    </citation>
    <scope>NUCLEOTIDE SEQUENCE</scope>
    <source>
        <strain evidence="3">PSN243</strain>
    </source>
</reference>
<dbReference type="SUPFAM" id="SSF52540">
    <property type="entry name" value="P-loop containing nucleoside triphosphate hydrolases"/>
    <property type="match status" value="1"/>
</dbReference>
<keyword evidence="4" id="KW-1185">Reference proteome</keyword>
<dbReference type="InterPro" id="IPR027417">
    <property type="entry name" value="P-loop_NTPase"/>
</dbReference>
<protein>
    <submittedName>
        <fullName evidence="3">GTP-binding protein A</fullName>
    </submittedName>
</protein>
<gene>
    <name evidence="3" type="ORF">QBC34DRAFT_457295</name>
</gene>
<accession>A0AAV9GWE5</accession>
<proteinExistence type="predicted"/>
<evidence type="ECO:0000313" key="3">
    <source>
        <dbReference type="EMBL" id="KAK4452249.1"/>
    </source>
</evidence>
<evidence type="ECO:0000259" key="2">
    <source>
        <dbReference type="Pfam" id="PF01926"/>
    </source>
</evidence>
<reference evidence="3" key="1">
    <citation type="journal article" date="2023" name="Mol. Phylogenet. Evol.">
        <title>Genome-scale phylogeny and comparative genomics of the fungal order Sordariales.</title>
        <authorList>
            <person name="Hensen N."/>
            <person name="Bonometti L."/>
            <person name="Westerberg I."/>
            <person name="Brannstrom I.O."/>
            <person name="Guillou S."/>
            <person name="Cros-Aarteil S."/>
            <person name="Calhoun S."/>
            <person name="Haridas S."/>
            <person name="Kuo A."/>
            <person name="Mondo S."/>
            <person name="Pangilinan J."/>
            <person name="Riley R."/>
            <person name="LaButti K."/>
            <person name="Andreopoulos B."/>
            <person name="Lipzen A."/>
            <person name="Chen C."/>
            <person name="Yan M."/>
            <person name="Daum C."/>
            <person name="Ng V."/>
            <person name="Clum A."/>
            <person name="Steindorff A."/>
            <person name="Ohm R.A."/>
            <person name="Martin F."/>
            <person name="Silar P."/>
            <person name="Natvig D.O."/>
            <person name="Lalanne C."/>
            <person name="Gautier V."/>
            <person name="Ament-Velasquez S.L."/>
            <person name="Kruys A."/>
            <person name="Hutchinson M.I."/>
            <person name="Powell A.J."/>
            <person name="Barry K."/>
            <person name="Miller A.N."/>
            <person name="Grigoriev I.V."/>
            <person name="Debuchy R."/>
            <person name="Gladieux P."/>
            <person name="Hiltunen Thoren M."/>
            <person name="Johannesson H."/>
        </authorList>
    </citation>
    <scope>NUCLEOTIDE SEQUENCE</scope>
    <source>
        <strain evidence="3">PSN243</strain>
    </source>
</reference>
<sequence length="323" mass="36626">MARQRNDPDRKFMILLVGVTGAGKTTFASLASGKDLAIGHGLDPCTQDPLAVEFTLNGHSVILIDTPGFDDDSRNDVEILNDVAKWMVVKGLLRSQPLDGLILLHPVTRDFVSVMERRRTQLLEKLLGEDAYTRVTIATTMWGSLDHGHAKRLDAEYNAVIDGSDRLGNNGVWANFRKRGATVVKHENNKESAQRILQNIIRKSIDEGTLQTLLQKEMGDRGVGFMDSSLGQHIVASLEDDIRHLEQDLLNHRQECPPMGSRWAIHSTSYRRWKDWEAERNDLQKRLERREAQLARLNGFVTWAEQIGKFWAARKQVLSRLWG</sequence>
<dbReference type="AlphaFoldDB" id="A0AAV9GWE5"/>
<evidence type="ECO:0000256" key="1">
    <source>
        <dbReference type="SAM" id="Coils"/>
    </source>
</evidence>
<dbReference type="GO" id="GO:0005525">
    <property type="term" value="F:GTP binding"/>
    <property type="evidence" value="ECO:0007669"/>
    <property type="project" value="InterPro"/>
</dbReference>
<comment type="caution">
    <text evidence="3">The sequence shown here is derived from an EMBL/GenBank/DDBJ whole genome shotgun (WGS) entry which is preliminary data.</text>
</comment>
<feature type="domain" description="G" evidence="2">
    <location>
        <begin position="14"/>
        <end position="106"/>
    </location>
</feature>
<dbReference type="EMBL" id="MU865925">
    <property type="protein sequence ID" value="KAK4452249.1"/>
    <property type="molecule type" value="Genomic_DNA"/>
</dbReference>
<evidence type="ECO:0000313" key="4">
    <source>
        <dbReference type="Proteomes" id="UP001321760"/>
    </source>
</evidence>
<keyword evidence="1" id="KW-0175">Coiled coil</keyword>
<name>A0AAV9GWE5_9PEZI</name>
<organism evidence="3 4">
    <name type="scientific">Podospora aff. communis PSN243</name>
    <dbReference type="NCBI Taxonomy" id="3040156"/>
    <lineage>
        <taxon>Eukaryota</taxon>
        <taxon>Fungi</taxon>
        <taxon>Dikarya</taxon>
        <taxon>Ascomycota</taxon>
        <taxon>Pezizomycotina</taxon>
        <taxon>Sordariomycetes</taxon>
        <taxon>Sordariomycetidae</taxon>
        <taxon>Sordariales</taxon>
        <taxon>Podosporaceae</taxon>
        <taxon>Podospora</taxon>
    </lineage>
</organism>
<dbReference type="Gene3D" id="3.40.50.300">
    <property type="entry name" value="P-loop containing nucleotide triphosphate hydrolases"/>
    <property type="match status" value="1"/>
</dbReference>
<dbReference type="Proteomes" id="UP001321760">
    <property type="component" value="Unassembled WGS sequence"/>
</dbReference>